<dbReference type="SUPFAM" id="SSF52540">
    <property type="entry name" value="P-loop containing nucleoside triphosphate hydrolases"/>
    <property type="match status" value="2"/>
</dbReference>
<dbReference type="PANTHER" id="PTHR43790:SF3">
    <property type="entry name" value="D-ALLOSE IMPORT ATP-BINDING PROTEIN ALSA-RELATED"/>
    <property type="match status" value="1"/>
</dbReference>
<evidence type="ECO:0000256" key="3">
    <source>
        <dbReference type="ARBA" id="ARBA00022597"/>
    </source>
</evidence>
<dbReference type="PANTHER" id="PTHR43790">
    <property type="entry name" value="CARBOHYDRATE TRANSPORT ATP-BINDING PROTEIN MG119-RELATED"/>
    <property type="match status" value="1"/>
</dbReference>
<evidence type="ECO:0000256" key="4">
    <source>
        <dbReference type="ARBA" id="ARBA00022737"/>
    </source>
</evidence>
<evidence type="ECO:0000313" key="11">
    <source>
        <dbReference type="Proteomes" id="UP001589647"/>
    </source>
</evidence>
<dbReference type="InterPro" id="IPR017871">
    <property type="entry name" value="ABC_transporter-like_CS"/>
</dbReference>
<keyword evidence="4" id="KW-0677">Repeat</keyword>
<feature type="domain" description="ABC transporter" evidence="9">
    <location>
        <begin position="16"/>
        <end position="258"/>
    </location>
</feature>
<accession>A0ABV5IW25</accession>
<dbReference type="InterPro" id="IPR003593">
    <property type="entry name" value="AAA+_ATPase"/>
</dbReference>
<keyword evidence="3" id="KW-0762">Sugar transport</keyword>
<dbReference type="Pfam" id="PF00005">
    <property type="entry name" value="ABC_tran"/>
    <property type="match status" value="2"/>
</dbReference>
<protein>
    <submittedName>
        <fullName evidence="10">Sugar ABC transporter ATP-binding protein</fullName>
    </submittedName>
</protein>
<dbReference type="SMART" id="SM00382">
    <property type="entry name" value="AAA"/>
    <property type="match status" value="2"/>
</dbReference>
<dbReference type="InterPro" id="IPR050107">
    <property type="entry name" value="ABC_carbohydrate_import_ATPase"/>
</dbReference>
<dbReference type="GO" id="GO:0005524">
    <property type="term" value="F:ATP binding"/>
    <property type="evidence" value="ECO:0007669"/>
    <property type="project" value="UniProtKB-KW"/>
</dbReference>
<dbReference type="EMBL" id="JBHMEI010000078">
    <property type="protein sequence ID" value="MFB9208776.1"/>
    <property type="molecule type" value="Genomic_DNA"/>
</dbReference>
<name>A0ABV5IW25_9ACTN</name>
<dbReference type="PROSITE" id="PS50893">
    <property type="entry name" value="ABC_TRANSPORTER_2"/>
    <property type="match status" value="2"/>
</dbReference>
<keyword evidence="8" id="KW-0472">Membrane</keyword>
<proteinExistence type="predicted"/>
<dbReference type="Proteomes" id="UP001589647">
    <property type="component" value="Unassembled WGS sequence"/>
</dbReference>
<keyword evidence="7" id="KW-1278">Translocase</keyword>
<dbReference type="CDD" id="cd03215">
    <property type="entry name" value="ABC_Carb_Monos_II"/>
    <property type="match status" value="1"/>
</dbReference>
<evidence type="ECO:0000313" key="10">
    <source>
        <dbReference type="EMBL" id="MFB9208776.1"/>
    </source>
</evidence>
<keyword evidence="6 10" id="KW-0067">ATP-binding</keyword>
<keyword evidence="2" id="KW-1003">Cell membrane</keyword>
<keyword evidence="5" id="KW-0547">Nucleotide-binding</keyword>
<dbReference type="CDD" id="cd03216">
    <property type="entry name" value="ABC_Carb_Monos_I"/>
    <property type="match status" value="1"/>
</dbReference>
<keyword evidence="11" id="KW-1185">Reference proteome</keyword>
<dbReference type="RefSeq" id="WP_229824001.1">
    <property type="nucleotide sequence ID" value="NZ_BMRC01000005.1"/>
</dbReference>
<dbReference type="InterPro" id="IPR027417">
    <property type="entry name" value="P-loop_NTPase"/>
</dbReference>
<reference evidence="10 11" key="1">
    <citation type="submission" date="2024-09" db="EMBL/GenBank/DDBJ databases">
        <authorList>
            <person name="Sun Q."/>
            <person name="Mori K."/>
        </authorList>
    </citation>
    <scope>NUCLEOTIDE SEQUENCE [LARGE SCALE GENOMIC DNA]</scope>
    <source>
        <strain evidence="10 11">CCM 3426</strain>
    </source>
</reference>
<evidence type="ECO:0000256" key="8">
    <source>
        <dbReference type="ARBA" id="ARBA00023136"/>
    </source>
</evidence>
<dbReference type="Gene3D" id="3.40.50.300">
    <property type="entry name" value="P-loop containing nucleotide triphosphate hydrolases"/>
    <property type="match status" value="2"/>
</dbReference>
<keyword evidence="1" id="KW-0813">Transport</keyword>
<evidence type="ECO:0000256" key="7">
    <source>
        <dbReference type="ARBA" id="ARBA00022967"/>
    </source>
</evidence>
<dbReference type="PROSITE" id="PS00211">
    <property type="entry name" value="ABC_TRANSPORTER_1"/>
    <property type="match status" value="1"/>
</dbReference>
<comment type="caution">
    <text evidence="10">The sequence shown here is derived from an EMBL/GenBank/DDBJ whole genome shotgun (WGS) entry which is preliminary data.</text>
</comment>
<evidence type="ECO:0000256" key="1">
    <source>
        <dbReference type="ARBA" id="ARBA00022448"/>
    </source>
</evidence>
<evidence type="ECO:0000256" key="5">
    <source>
        <dbReference type="ARBA" id="ARBA00022741"/>
    </source>
</evidence>
<sequence length="518" mass="55413">MERLAAMTGGAPAAAVRLSGITKTFDGVPVLRDVACGIAPGSVHALLGGNGSGKSTLLKILAGVHQADQGGTITIRGQEHATGSYGPAIARRSGLRFVHQDLGLVPDLTVSENFALESGYPRRAGLAISWRELRRSARTILEQAHVDVDPQTLVRDLRPSDRTLVAIARALRDGDEHLTLVLDEPTASLSQHEAKVLLEAIRRCQRRGQTIVYVSHRLPEVLAIADRISVLRDGVLVADQDVADLDESGIVTLMTGQELRRQTARSGPGTGAPAILKVGALAAAPLREVSLTVRRHEIVGIAGLLGSGRSTLLRTLFGQAGPEGGGFEVDGVPARFRSPRDAIRRGVALVPEDRGADAAFADLPLWENVSATVIGKYWSGWRMARASERRDAIGLIETFGIRSATADAPFTHLSGGNQQKAVLARWLRLDPRLLLLDEPTQGVDAPARADIHELVRQHVARGNAALVVSSDFEELEALCHRVIVLRDGTQVAELDGPRLTEAAIAGLTQTARKESTRD</sequence>
<evidence type="ECO:0000256" key="2">
    <source>
        <dbReference type="ARBA" id="ARBA00022475"/>
    </source>
</evidence>
<evidence type="ECO:0000259" key="9">
    <source>
        <dbReference type="PROSITE" id="PS50893"/>
    </source>
</evidence>
<evidence type="ECO:0000256" key="6">
    <source>
        <dbReference type="ARBA" id="ARBA00022840"/>
    </source>
</evidence>
<organism evidence="10 11">
    <name type="scientific">Nonomuraea spiralis</name>
    <dbReference type="NCBI Taxonomy" id="46182"/>
    <lineage>
        <taxon>Bacteria</taxon>
        <taxon>Bacillati</taxon>
        <taxon>Actinomycetota</taxon>
        <taxon>Actinomycetes</taxon>
        <taxon>Streptosporangiales</taxon>
        <taxon>Streptosporangiaceae</taxon>
        <taxon>Nonomuraea</taxon>
    </lineage>
</organism>
<dbReference type="InterPro" id="IPR003439">
    <property type="entry name" value="ABC_transporter-like_ATP-bd"/>
</dbReference>
<feature type="domain" description="ABC transporter" evidence="9">
    <location>
        <begin position="270"/>
        <end position="512"/>
    </location>
</feature>
<gene>
    <name evidence="10" type="ORF">ACFFV7_46870</name>
</gene>